<accession>A0A9P7JFI9</accession>
<keyword evidence="2" id="KW-1185">Reference proteome</keyword>
<dbReference type="RefSeq" id="XP_041195009.1">
    <property type="nucleotide sequence ID" value="XM_041328925.1"/>
</dbReference>
<protein>
    <submittedName>
        <fullName evidence="1">Uncharacterized protein</fullName>
    </submittedName>
</protein>
<evidence type="ECO:0000313" key="1">
    <source>
        <dbReference type="EMBL" id="KAG1819474.1"/>
    </source>
</evidence>
<reference evidence="1" key="1">
    <citation type="journal article" date="2020" name="New Phytol.">
        <title>Comparative genomics reveals dynamic genome evolution in host specialist ectomycorrhizal fungi.</title>
        <authorList>
            <person name="Lofgren L.A."/>
            <person name="Nguyen N.H."/>
            <person name="Vilgalys R."/>
            <person name="Ruytinx J."/>
            <person name="Liao H.L."/>
            <person name="Branco S."/>
            <person name="Kuo A."/>
            <person name="LaButti K."/>
            <person name="Lipzen A."/>
            <person name="Andreopoulos W."/>
            <person name="Pangilinan J."/>
            <person name="Riley R."/>
            <person name="Hundley H."/>
            <person name="Na H."/>
            <person name="Barry K."/>
            <person name="Grigoriev I.V."/>
            <person name="Stajich J.E."/>
            <person name="Kennedy P.G."/>
        </authorList>
    </citation>
    <scope>NUCLEOTIDE SEQUENCE</scope>
    <source>
        <strain evidence="1">MN1</strain>
    </source>
</reference>
<proteinExistence type="predicted"/>
<evidence type="ECO:0000313" key="2">
    <source>
        <dbReference type="Proteomes" id="UP000807769"/>
    </source>
</evidence>
<dbReference type="Proteomes" id="UP000807769">
    <property type="component" value="Unassembled WGS sequence"/>
</dbReference>
<comment type="caution">
    <text evidence="1">The sequence shown here is derived from an EMBL/GenBank/DDBJ whole genome shotgun (WGS) entry which is preliminary data.</text>
</comment>
<dbReference type="EMBL" id="JABBWG010000009">
    <property type="protein sequence ID" value="KAG1819474.1"/>
    <property type="molecule type" value="Genomic_DNA"/>
</dbReference>
<dbReference type="OrthoDB" id="2660534at2759"/>
<name>A0A9P7JFI9_9AGAM</name>
<dbReference type="GeneID" id="64622942"/>
<gene>
    <name evidence="1" type="ORF">BJ212DRAFT_1046467</name>
</gene>
<dbReference type="AlphaFoldDB" id="A0A9P7JFI9"/>
<sequence>MLYLALLSGCFGWHRLMCHGSLSNSSFKRLSFTWPLSVFYFLYNFYPTSICPTTFISMGRSDDNISFGKTYPTMHVPAAQLGSPTLAARYLQRQNISPLLVSGQLRRDTASRSREYVPPGLPSRYYAQSQSRCVAR</sequence>
<organism evidence="1 2">
    <name type="scientific">Suillus subaureus</name>
    <dbReference type="NCBI Taxonomy" id="48587"/>
    <lineage>
        <taxon>Eukaryota</taxon>
        <taxon>Fungi</taxon>
        <taxon>Dikarya</taxon>
        <taxon>Basidiomycota</taxon>
        <taxon>Agaricomycotina</taxon>
        <taxon>Agaricomycetes</taxon>
        <taxon>Agaricomycetidae</taxon>
        <taxon>Boletales</taxon>
        <taxon>Suillineae</taxon>
        <taxon>Suillaceae</taxon>
        <taxon>Suillus</taxon>
    </lineage>
</organism>